<keyword evidence="2" id="KW-0238">DNA-binding</keyword>
<dbReference type="SUPFAM" id="SSF46894">
    <property type="entry name" value="C-terminal effector domain of the bipartite response regulators"/>
    <property type="match status" value="1"/>
</dbReference>
<dbReference type="InterPro" id="IPR036388">
    <property type="entry name" value="WH-like_DNA-bd_sf"/>
</dbReference>
<dbReference type="Proteomes" id="UP000239290">
    <property type="component" value="Unassembled WGS sequence"/>
</dbReference>
<reference evidence="6" key="1">
    <citation type="submission" date="2018-02" db="EMBL/GenBank/DDBJ databases">
        <title>Draft genome sequencing of Rhodococcus opacus KU647198.</title>
        <authorList>
            <person name="Zheng B.-X."/>
        </authorList>
    </citation>
    <scope>NUCLEOTIDE SEQUENCE [LARGE SCALE GENOMIC DNA]</scope>
    <source>
        <strain evidence="6">04-OD7</strain>
    </source>
</reference>
<dbReference type="EMBL" id="PUIO01000083">
    <property type="protein sequence ID" value="PQP14773.1"/>
    <property type="molecule type" value="Genomic_DNA"/>
</dbReference>
<protein>
    <submittedName>
        <fullName evidence="5">Helix-turn-helix transcriptional regulator</fullName>
    </submittedName>
</protein>
<evidence type="ECO:0000256" key="3">
    <source>
        <dbReference type="ARBA" id="ARBA00023163"/>
    </source>
</evidence>
<dbReference type="CDD" id="cd06170">
    <property type="entry name" value="LuxR_C_like"/>
    <property type="match status" value="1"/>
</dbReference>
<sequence length="320" mass="34106">MRDFVLGSRATSHETRHEEVEVAVTCAEGPPYCAEGSARLLRPRDDDALRAELRVIAKEFVTPAVVFGGPVAEGTLKISETLGTRTAGLRGLSISPMLGLGGRAIIQLRPQSVEDYATARTITHDYDRPVINEGLRSIIAVPVVVGGGARAIIYAAFRQSTPIGGRILDMLGRAGDRLAAEINIRDEVDRRVALIDTLVEGGQAPATSALIEGIREIHTELRGLTRTTPDSALATSLHALADKLAGLSRGDAPATDVTLSGREVDVLTYIALGCTNAAVAQRLSIKPETVKHYLRGAMGKLDARSRVEAVSRARRLGLLP</sequence>
<dbReference type="SMART" id="SM00421">
    <property type="entry name" value="HTH_LUXR"/>
    <property type="match status" value="1"/>
</dbReference>
<dbReference type="GO" id="GO:0006355">
    <property type="term" value="P:regulation of DNA-templated transcription"/>
    <property type="evidence" value="ECO:0007669"/>
    <property type="project" value="InterPro"/>
</dbReference>
<dbReference type="InterPro" id="IPR016032">
    <property type="entry name" value="Sig_transdc_resp-reg_C-effctor"/>
</dbReference>
<dbReference type="PROSITE" id="PS50043">
    <property type="entry name" value="HTH_LUXR_2"/>
    <property type="match status" value="1"/>
</dbReference>
<dbReference type="PRINTS" id="PR00038">
    <property type="entry name" value="HTHLUXR"/>
</dbReference>
<dbReference type="Pfam" id="PF00196">
    <property type="entry name" value="GerE"/>
    <property type="match status" value="1"/>
</dbReference>
<proteinExistence type="predicted"/>
<dbReference type="PANTHER" id="PTHR44688">
    <property type="entry name" value="DNA-BINDING TRANSCRIPTIONAL ACTIVATOR DEVR_DOSR"/>
    <property type="match status" value="1"/>
</dbReference>
<evidence type="ECO:0000313" key="6">
    <source>
        <dbReference type="Proteomes" id="UP000239290"/>
    </source>
</evidence>
<name>A0A2S8IJ47_RHOOP</name>
<dbReference type="PANTHER" id="PTHR44688:SF16">
    <property type="entry name" value="DNA-BINDING TRANSCRIPTIONAL ACTIVATOR DEVR_DOSR"/>
    <property type="match status" value="1"/>
</dbReference>
<dbReference type="AlphaFoldDB" id="A0A2S8IJ47"/>
<evidence type="ECO:0000259" key="4">
    <source>
        <dbReference type="PROSITE" id="PS50043"/>
    </source>
</evidence>
<dbReference type="InterPro" id="IPR029016">
    <property type="entry name" value="GAF-like_dom_sf"/>
</dbReference>
<organism evidence="5 6">
    <name type="scientific">Rhodococcus opacus</name>
    <name type="common">Nocardia opaca</name>
    <dbReference type="NCBI Taxonomy" id="37919"/>
    <lineage>
        <taxon>Bacteria</taxon>
        <taxon>Bacillati</taxon>
        <taxon>Actinomycetota</taxon>
        <taxon>Actinomycetes</taxon>
        <taxon>Mycobacteriales</taxon>
        <taxon>Nocardiaceae</taxon>
        <taxon>Rhodococcus</taxon>
    </lineage>
</organism>
<keyword evidence="3" id="KW-0804">Transcription</keyword>
<evidence type="ECO:0000256" key="1">
    <source>
        <dbReference type="ARBA" id="ARBA00023015"/>
    </source>
</evidence>
<feature type="domain" description="HTH luxR-type" evidence="4">
    <location>
        <begin position="252"/>
        <end position="317"/>
    </location>
</feature>
<dbReference type="Gene3D" id="1.10.10.10">
    <property type="entry name" value="Winged helix-like DNA-binding domain superfamily/Winged helix DNA-binding domain"/>
    <property type="match status" value="1"/>
</dbReference>
<accession>A0A2S8IJ47</accession>
<dbReference type="GO" id="GO:0003677">
    <property type="term" value="F:DNA binding"/>
    <property type="evidence" value="ECO:0007669"/>
    <property type="project" value="UniProtKB-KW"/>
</dbReference>
<dbReference type="InterPro" id="IPR000792">
    <property type="entry name" value="Tscrpt_reg_LuxR_C"/>
</dbReference>
<dbReference type="SUPFAM" id="SSF55781">
    <property type="entry name" value="GAF domain-like"/>
    <property type="match status" value="1"/>
</dbReference>
<gene>
    <name evidence="5" type="ORF">C5613_39955</name>
</gene>
<dbReference type="Gene3D" id="3.30.450.40">
    <property type="match status" value="1"/>
</dbReference>
<comment type="caution">
    <text evidence="5">The sequence shown here is derived from an EMBL/GenBank/DDBJ whole genome shotgun (WGS) entry which is preliminary data.</text>
</comment>
<evidence type="ECO:0000256" key="2">
    <source>
        <dbReference type="ARBA" id="ARBA00023125"/>
    </source>
</evidence>
<evidence type="ECO:0000313" key="5">
    <source>
        <dbReference type="EMBL" id="PQP14773.1"/>
    </source>
</evidence>
<keyword evidence="1" id="KW-0805">Transcription regulation</keyword>